<dbReference type="Pfam" id="PF12929">
    <property type="entry name" value="Mid1"/>
    <property type="match status" value="1"/>
</dbReference>
<evidence type="ECO:0000313" key="2">
    <source>
        <dbReference type="Proteomes" id="UP000800094"/>
    </source>
</evidence>
<evidence type="ECO:0000313" key="1">
    <source>
        <dbReference type="EMBL" id="KAF2250479.1"/>
    </source>
</evidence>
<sequence length="657" mass="72555">MQLPKLTPLQSRLLASAVATCLLVVIWISFQPHHFVYAAELPIAPEDVQHSQFGQSIPPAPPDGSLISAEDSMGEEGVDGGYAPDFAYFDRSLIGRQQQEVEKLTNSQAMEMDANPGTTKYFVLEKSQLRARTLLADSLHARGLENASESGTGQIEVIREEGEAVEDDMRDELKRRQAGNTVWISANTCRQPTPDVALITGDVPQLTLYVSTKNTKPGPDSTNDLLTDPISFKEGFANFTLQTTSDVFIGVSAPSLPQGWNGSWHFEVAASVDGYYHSYDNATQFIYLVDTDSESALFITYNLSASNSSDQFDKWSQSPLPFTLYAFPDGTWSPMMGLENSFCGLKEQFNATNNITVSSSVTKKFGLNYPKGQFHVQNLKSNTGYTGFLAVNGSAQDLQLPDGGTVRGGGQVFQKFTWTTKADDSCQVIYDLNFCEDVAYAVPSSPQFKPNMTRLKDLYDQQANSYYQNFSNSLDQVACNTTSTAQYSLARNCTDCRNDYKAWLCSVLIPRCEDWNATQDWLHDRNINTPFADGSIPYASNMSLEFNNTRRNRFAYNQSRNPMIDLEIKPGPYKELLPCEDLCFDIVRSCPAQLGFSCPNGLAGQMSYGRKDPWNLTCNFPGAIVKLNQVMGGAGALTARVAPVVSVVTLAGLMLWL</sequence>
<gene>
    <name evidence="1" type="ORF">BU26DRAFT_263934</name>
</gene>
<dbReference type="GO" id="GO:0005262">
    <property type="term" value="F:calcium channel activity"/>
    <property type="evidence" value="ECO:0007669"/>
    <property type="project" value="InterPro"/>
</dbReference>
<accession>A0A6A6IJS7</accession>
<dbReference type="InterPro" id="IPR024338">
    <property type="entry name" value="MID1/Yam8"/>
</dbReference>
<dbReference type="Gene3D" id="1.10.2000.10">
    <property type="entry name" value="Frizzled cysteine-rich domain"/>
    <property type="match status" value="1"/>
</dbReference>
<dbReference type="PANTHER" id="PTHR39142:SF1">
    <property type="entry name" value="AEL197CP"/>
    <property type="match status" value="1"/>
</dbReference>
<dbReference type="Proteomes" id="UP000800094">
    <property type="component" value="Unassembled WGS sequence"/>
</dbReference>
<name>A0A6A6IJS7_9PLEO</name>
<dbReference type="GO" id="GO:0098703">
    <property type="term" value="P:calcium ion import across plasma membrane"/>
    <property type="evidence" value="ECO:0007669"/>
    <property type="project" value="InterPro"/>
</dbReference>
<dbReference type="PANTHER" id="PTHR39142">
    <property type="entry name" value="MID1P"/>
    <property type="match status" value="1"/>
</dbReference>
<reference evidence="1" key="1">
    <citation type="journal article" date="2020" name="Stud. Mycol.">
        <title>101 Dothideomycetes genomes: a test case for predicting lifestyles and emergence of pathogens.</title>
        <authorList>
            <person name="Haridas S."/>
            <person name="Albert R."/>
            <person name="Binder M."/>
            <person name="Bloem J."/>
            <person name="Labutti K."/>
            <person name="Salamov A."/>
            <person name="Andreopoulos B."/>
            <person name="Baker S."/>
            <person name="Barry K."/>
            <person name="Bills G."/>
            <person name="Bluhm B."/>
            <person name="Cannon C."/>
            <person name="Castanera R."/>
            <person name="Culley D."/>
            <person name="Daum C."/>
            <person name="Ezra D."/>
            <person name="Gonzalez J."/>
            <person name="Henrissat B."/>
            <person name="Kuo A."/>
            <person name="Liang C."/>
            <person name="Lipzen A."/>
            <person name="Lutzoni F."/>
            <person name="Magnuson J."/>
            <person name="Mondo S."/>
            <person name="Nolan M."/>
            <person name="Ohm R."/>
            <person name="Pangilinan J."/>
            <person name="Park H.-J."/>
            <person name="Ramirez L."/>
            <person name="Alfaro M."/>
            <person name="Sun H."/>
            <person name="Tritt A."/>
            <person name="Yoshinaga Y."/>
            <person name="Zwiers L.-H."/>
            <person name="Turgeon B."/>
            <person name="Goodwin S."/>
            <person name="Spatafora J."/>
            <person name="Crous P."/>
            <person name="Grigoriev I."/>
        </authorList>
    </citation>
    <scope>NUCLEOTIDE SEQUENCE</scope>
    <source>
        <strain evidence="1">CBS 122368</strain>
    </source>
</reference>
<evidence type="ECO:0008006" key="3">
    <source>
        <dbReference type="Google" id="ProtNLM"/>
    </source>
</evidence>
<protein>
    <recommendedName>
        <fullName evidence="3">Calcium channel subunit Mid1</fullName>
    </recommendedName>
</protein>
<dbReference type="AlphaFoldDB" id="A0A6A6IJS7"/>
<dbReference type="InterPro" id="IPR036790">
    <property type="entry name" value="Frizzled_dom_sf"/>
</dbReference>
<keyword evidence="2" id="KW-1185">Reference proteome</keyword>
<organism evidence="1 2">
    <name type="scientific">Trematosphaeria pertusa</name>
    <dbReference type="NCBI Taxonomy" id="390896"/>
    <lineage>
        <taxon>Eukaryota</taxon>
        <taxon>Fungi</taxon>
        <taxon>Dikarya</taxon>
        <taxon>Ascomycota</taxon>
        <taxon>Pezizomycotina</taxon>
        <taxon>Dothideomycetes</taxon>
        <taxon>Pleosporomycetidae</taxon>
        <taxon>Pleosporales</taxon>
        <taxon>Massarineae</taxon>
        <taxon>Trematosphaeriaceae</taxon>
        <taxon>Trematosphaeria</taxon>
    </lineage>
</organism>
<dbReference type="OrthoDB" id="5405745at2759"/>
<dbReference type="EMBL" id="ML987193">
    <property type="protein sequence ID" value="KAF2250479.1"/>
    <property type="molecule type" value="Genomic_DNA"/>
</dbReference>
<dbReference type="RefSeq" id="XP_033685483.1">
    <property type="nucleotide sequence ID" value="XM_033821282.1"/>
</dbReference>
<proteinExistence type="predicted"/>
<dbReference type="GeneID" id="54574612"/>